<keyword evidence="4" id="KW-0732">Signal</keyword>
<dbReference type="EMBL" id="CAGS01000318">
    <property type="protein sequence ID" value="CCF84728.1"/>
    <property type="molecule type" value="Genomic_DNA"/>
</dbReference>
<dbReference type="Proteomes" id="UP000004221">
    <property type="component" value="Unassembled WGS sequence"/>
</dbReference>
<accession>I4EJ66</accession>
<evidence type="ECO:0000256" key="4">
    <source>
        <dbReference type="ARBA" id="ARBA00022729"/>
    </source>
</evidence>
<dbReference type="Pfam" id="PF13416">
    <property type="entry name" value="SBP_bac_8"/>
    <property type="match status" value="1"/>
</dbReference>
<dbReference type="OrthoDB" id="5890863at2"/>
<evidence type="ECO:0000256" key="3">
    <source>
        <dbReference type="ARBA" id="ARBA00022448"/>
    </source>
</evidence>
<evidence type="ECO:0000313" key="6">
    <source>
        <dbReference type="Proteomes" id="UP000004221"/>
    </source>
</evidence>
<dbReference type="PROSITE" id="PS51318">
    <property type="entry name" value="TAT"/>
    <property type="match status" value="1"/>
</dbReference>
<dbReference type="AlphaFoldDB" id="I4EJ66"/>
<evidence type="ECO:0000313" key="5">
    <source>
        <dbReference type="EMBL" id="CCF84728.1"/>
    </source>
</evidence>
<dbReference type="Gene3D" id="3.40.190.10">
    <property type="entry name" value="Periplasmic binding protein-like II"/>
    <property type="match status" value="1"/>
</dbReference>
<reference evidence="5 6" key="1">
    <citation type="journal article" date="2012" name="ISME J.">
        <title>Nitrification expanded: discovery, physiology and genomics of a nitrite-oxidizing bacterium from the phylum Chloroflexi.</title>
        <authorList>
            <person name="Sorokin D.Y."/>
            <person name="Lucker S."/>
            <person name="Vejmelkova D."/>
            <person name="Kostrikina N.A."/>
            <person name="Kleerebezem R."/>
            <person name="Rijpstra W.I."/>
            <person name="Damste J.S."/>
            <person name="Le Paslier D."/>
            <person name="Muyzer G."/>
            <person name="Wagner M."/>
            <person name="van Loosdrecht M.C."/>
            <person name="Daims H."/>
        </authorList>
    </citation>
    <scope>NUCLEOTIDE SEQUENCE [LARGE SCALE GENOMIC DNA]</scope>
    <source>
        <strain evidence="6">none</strain>
    </source>
</reference>
<keyword evidence="5" id="KW-0762">Sugar transport</keyword>
<keyword evidence="3" id="KW-0813">Transport</keyword>
<evidence type="ECO:0000256" key="2">
    <source>
        <dbReference type="ARBA" id="ARBA00008520"/>
    </source>
</evidence>
<dbReference type="RefSeq" id="WP_008479109.1">
    <property type="nucleotide sequence ID" value="NZ_CAGS01000318.1"/>
</dbReference>
<comment type="caution">
    <text evidence="5">The sequence shown here is derived from an EMBL/GenBank/DDBJ whole genome shotgun (WGS) entry which is preliminary data.</text>
</comment>
<organism evidence="5 6">
    <name type="scientific">Nitrolancea hollandica Lb</name>
    <dbReference type="NCBI Taxonomy" id="1129897"/>
    <lineage>
        <taxon>Bacteria</taxon>
        <taxon>Pseudomonadati</taxon>
        <taxon>Thermomicrobiota</taxon>
        <taxon>Thermomicrobia</taxon>
        <taxon>Sphaerobacterales</taxon>
        <taxon>Sphaerobacterineae</taxon>
        <taxon>Sphaerobacteraceae</taxon>
        <taxon>Nitrolancea</taxon>
    </lineage>
</organism>
<dbReference type="SUPFAM" id="SSF53850">
    <property type="entry name" value="Periplasmic binding protein-like II"/>
    <property type="match status" value="1"/>
</dbReference>
<evidence type="ECO:0000256" key="1">
    <source>
        <dbReference type="ARBA" id="ARBA00004418"/>
    </source>
</evidence>
<dbReference type="InterPro" id="IPR006311">
    <property type="entry name" value="TAT_signal"/>
</dbReference>
<gene>
    <name evidence="5" type="ORF">NITHO_3850003</name>
</gene>
<dbReference type="GO" id="GO:0042597">
    <property type="term" value="C:periplasmic space"/>
    <property type="evidence" value="ECO:0007669"/>
    <property type="project" value="UniProtKB-SubCell"/>
</dbReference>
<dbReference type="PANTHER" id="PTHR43649">
    <property type="entry name" value="ARABINOSE-BINDING PROTEIN-RELATED"/>
    <property type="match status" value="1"/>
</dbReference>
<sequence>MEIGNRENSLQAVGRSTLTRRDVLRRIGVAVAGLAVPEIAGVWPGSTKAKAASAAPGLTFTPPVISAGSHSLKILMWTHFVPAFDTYFENWAKDWGQQHRVTVTIDHVPTMTVSAEADKEAARGTGHDLVQFQVGPDPHVFASHLVDVTDLANYLANKYGGYASIADNVSQVGGTWRSIPDFAMQFPGLYRKDLFDQEGLKPVDRWTDLLTVGRKLKPKGHPVGIAINEISGDSNASLISIMAGYGASWIAQDGKTITINSPETKEAINYVVQLFNESMRLEVLTWDDYSNNRLLDSGVASYILNPISAYRSASPDLQQKLAFSIWPAGPKDRKMIVNAFTWGIWNWSKEQAVAEQFLLDYYARYMDFFKASTGYNFPLLKGFQKKPMPILGEDPKLEILQDMGDAAIAPGWPGPATAAAGRVNDTWVIPKMFGQAVTGTTPEEAIANAEQQIKQIYATYPET</sequence>
<dbReference type="InterPro" id="IPR006059">
    <property type="entry name" value="SBP"/>
</dbReference>
<protein>
    <submittedName>
        <fullName evidence="5">Putative ABC-type sugar transport system,periplasmic-binding component</fullName>
    </submittedName>
</protein>
<dbReference type="InterPro" id="IPR050490">
    <property type="entry name" value="Bact_solute-bd_prot1"/>
</dbReference>
<comment type="subcellular location">
    <subcellularLocation>
        <location evidence="1">Periplasm</location>
    </subcellularLocation>
</comment>
<comment type="similarity">
    <text evidence="2">Belongs to the bacterial solute-binding protein 1 family.</text>
</comment>
<keyword evidence="6" id="KW-1185">Reference proteome</keyword>
<dbReference type="PANTHER" id="PTHR43649:SF34">
    <property type="entry name" value="ABC TRANSPORTER PERIPLASMIC-BINDING PROTEIN YCJN-RELATED"/>
    <property type="match status" value="1"/>
</dbReference>
<proteinExistence type="inferred from homology"/>
<name>I4EJ66_9BACT</name>